<feature type="domain" description="ORC1/DEAH AAA+ ATPase" evidence="1">
    <location>
        <begin position="45"/>
        <end position="160"/>
    </location>
</feature>
<organism evidence="2 3">
    <name type="scientific">Nonomuraea rosea</name>
    <dbReference type="NCBI Taxonomy" id="638574"/>
    <lineage>
        <taxon>Bacteria</taxon>
        <taxon>Bacillati</taxon>
        <taxon>Actinomycetota</taxon>
        <taxon>Actinomycetes</taxon>
        <taxon>Streptosporangiales</taxon>
        <taxon>Streptosporangiaceae</taxon>
        <taxon>Nonomuraea</taxon>
    </lineage>
</organism>
<keyword evidence="3" id="KW-1185">Reference proteome</keyword>
<protein>
    <recommendedName>
        <fullName evidence="1">ORC1/DEAH AAA+ ATPase domain-containing protein</fullName>
    </recommendedName>
</protein>
<dbReference type="RefSeq" id="WP_345574050.1">
    <property type="nucleotide sequence ID" value="NZ_BAABDQ010000039.1"/>
</dbReference>
<dbReference type="Proteomes" id="UP001500630">
    <property type="component" value="Unassembled WGS sequence"/>
</dbReference>
<accession>A0ABP6ZCW1</accession>
<dbReference type="InterPro" id="IPR049945">
    <property type="entry name" value="AAA_22"/>
</dbReference>
<comment type="caution">
    <text evidence="2">The sequence shown here is derived from an EMBL/GenBank/DDBJ whole genome shotgun (WGS) entry which is preliminary data.</text>
</comment>
<dbReference type="EMBL" id="BAABDQ010000039">
    <property type="protein sequence ID" value="GAA3604162.1"/>
    <property type="molecule type" value="Genomic_DNA"/>
</dbReference>
<evidence type="ECO:0000313" key="3">
    <source>
        <dbReference type="Proteomes" id="UP001500630"/>
    </source>
</evidence>
<evidence type="ECO:0000259" key="1">
    <source>
        <dbReference type="Pfam" id="PF13401"/>
    </source>
</evidence>
<dbReference type="SUPFAM" id="SSF52540">
    <property type="entry name" value="P-loop containing nucleoside triphosphate hydrolases"/>
    <property type="match status" value="1"/>
</dbReference>
<name>A0ABP6ZCW1_9ACTN</name>
<dbReference type="InterPro" id="IPR027417">
    <property type="entry name" value="P-loop_NTPase"/>
</dbReference>
<gene>
    <name evidence="2" type="ORF">GCM10022419_105950</name>
</gene>
<reference evidence="3" key="1">
    <citation type="journal article" date="2019" name="Int. J. Syst. Evol. Microbiol.">
        <title>The Global Catalogue of Microorganisms (GCM) 10K type strain sequencing project: providing services to taxonomists for standard genome sequencing and annotation.</title>
        <authorList>
            <consortium name="The Broad Institute Genomics Platform"/>
            <consortium name="The Broad Institute Genome Sequencing Center for Infectious Disease"/>
            <person name="Wu L."/>
            <person name="Ma J."/>
        </authorList>
    </citation>
    <scope>NUCLEOTIDE SEQUENCE [LARGE SCALE GENOMIC DNA]</scope>
    <source>
        <strain evidence="3">JCM 17326</strain>
    </source>
</reference>
<sequence length="256" mass="28638">MAGSYDHDGTAPVVPVHFVPLQDARIVATDHLIRTTAHVRQVLDAKAMMCVYGESGLGKTFSVDAALCELAPDNVHHIVISERAAPPYVRTKLFEAVAGQEPMPRSAAAVDKLLKKALSEQFHVFVCDNAQWLSAEGYSYWQHLWSDRATDIAVIFIGCDGGLPLLDRTSALASSVYLWQRYQALSQAQIREVLPAFHPVWAEADPDDIDLLYQAADGVFRSWAKLTYQILTVMHQQERKRIDREIVHGVLSHYWG</sequence>
<dbReference type="Gene3D" id="3.40.50.300">
    <property type="entry name" value="P-loop containing nucleotide triphosphate hydrolases"/>
    <property type="match status" value="1"/>
</dbReference>
<evidence type="ECO:0000313" key="2">
    <source>
        <dbReference type="EMBL" id="GAA3604162.1"/>
    </source>
</evidence>
<dbReference type="Pfam" id="PF13401">
    <property type="entry name" value="AAA_22"/>
    <property type="match status" value="1"/>
</dbReference>
<proteinExistence type="predicted"/>